<keyword evidence="4" id="KW-1185">Reference proteome</keyword>
<dbReference type="Pfam" id="PF11297">
    <property type="entry name" value="DUF3098"/>
    <property type="match status" value="1"/>
</dbReference>
<evidence type="ECO:0000256" key="1">
    <source>
        <dbReference type="SAM" id="MobiDB-lite"/>
    </source>
</evidence>
<dbReference type="AlphaFoldDB" id="A0A2S6I5F3"/>
<evidence type="ECO:0000313" key="4">
    <source>
        <dbReference type="Proteomes" id="UP000237662"/>
    </source>
</evidence>
<keyword evidence="2" id="KW-1133">Transmembrane helix</keyword>
<dbReference type="EMBL" id="PTJC01000006">
    <property type="protein sequence ID" value="PPK86380.1"/>
    <property type="molecule type" value="Genomic_DNA"/>
</dbReference>
<feature type="transmembrane region" description="Helical" evidence="2">
    <location>
        <begin position="94"/>
        <end position="113"/>
    </location>
</feature>
<organism evidence="3 4">
    <name type="scientific">Neolewinella xylanilytica</name>
    <dbReference type="NCBI Taxonomy" id="1514080"/>
    <lineage>
        <taxon>Bacteria</taxon>
        <taxon>Pseudomonadati</taxon>
        <taxon>Bacteroidota</taxon>
        <taxon>Saprospiria</taxon>
        <taxon>Saprospirales</taxon>
        <taxon>Lewinellaceae</taxon>
        <taxon>Neolewinella</taxon>
    </lineage>
</organism>
<name>A0A2S6I5F3_9BACT</name>
<accession>A0A2S6I5F3</accession>
<comment type="caution">
    <text evidence="3">The sequence shown here is derived from an EMBL/GenBank/DDBJ whole genome shotgun (WGS) entry which is preliminary data.</text>
</comment>
<dbReference type="RefSeq" id="WP_104420815.1">
    <property type="nucleotide sequence ID" value="NZ_PTJC01000006.1"/>
</dbReference>
<dbReference type="OrthoDB" id="963379at2"/>
<gene>
    <name evidence="3" type="ORF">CLV84_3306</name>
</gene>
<dbReference type="InterPro" id="IPR021448">
    <property type="entry name" value="DUF3098"/>
</dbReference>
<reference evidence="3 4" key="1">
    <citation type="submission" date="2018-02" db="EMBL/GenBank/DDBJ databases">
        <title>Genomic Encyclopedia of Archaeal and Bacterial Type Strains, Phase II (KMG-II): from individual species to whole genera.</title>
        <authorList>
            <person name="Goeker M."/>
        </authorList>
    </citation>
    <scope>NUCLEOTIDE SEQUENCE [LARGE SCALE GENOMIC DNA]</scope>
    <source>
        <strain evidence="3 4">DSM 29526</strain>
    </source>
</reference>
<evidence type="ECO:0000313" key="3">
    <source>
        <dbReference type="EMBL" id="PPK86380.1"/>
    </source>
</evidence>
<keyword evidence="2" id="KW-0472">Membrane</keyword>
<feature type="region of interest" description="Disordered" evidence="1">
    <location>
        <begin position="1"/>
        <end position="39"/>
    </location>
</feature>
<evidence type="ECO:0008006" key="5">
    <source>
        <dbReference type="Google" id="ProtNLM"/>
    </source>
</evidence>
<protein>
    <recommendedName>
        <fullName evidence="5">DUF3098 family protein</fullName>
    </recommendedName>
</protein>
<sequence length="115" mass="12713">MSKRKKQNTRPSTPSAPEEEPVRVAAKPKVKARPSARTHPTETVAHPLIFGRDTYYWLGGGFLLIVIGFLLMTGGRGEDPTVFDEGVIYSWRKITLAPMIILAGLGVVTYAIFKK</sequence>
<keyword evidence="2" id="KW-0812">Transmembrane</keyword>
<evidence type="ECO:0000256" key="2">
    <source>
        <dbReference type="SAM" id="Phobius"/>
    </source>
</evidence>
<feature type="compositionally biased region" description="Basic residues" evidence="1">
    <location>
        <begin position="26"/>
        <end position="36"/>
    </location>
</feature>
<proteinExistence type="predicted"/>
<feature type="transmembrane region" description="Helical" evidence="2">
    <location>
        <begin position="55"/>
        <end position="74"/>
    </location>
</feature>
<dbReference type="Proteomes" id="UP000237662">
    <property type="component" value="Unassembled WGS sequence"/>
</dbReference>